<dbReference type="EMBL" id="LT598463">
    <property type="protein sequence ID" value="SCU86740.1"/>
    <property type="molecule type" value="Genomic_DNA"/>
</dbReference>
<evidence type="ECO:0000259" key="2">
    <source>
        <dbReference type="Pfam" id="PF12550"/>
    </source>
</evidence>
<gene>
    <name evidence="3" type="ORF">LAMI_0D03422G</name>
</gene>
<sequence length="323" mass="36983">MDLEDIIESFKSRVNKLSQDWEALSIAFEDASTPDEEVNYFKARLELVQEQNSAIIVNLDQMKQHMNLDDGASNNVFNLLAASSNVFVKHPQESNRKSSKTVIPPLYSKTEVSEKPSPEGSTVRCGASQEVAKEDRIAENEASDNNEGNDTTVEDQENGEYAPSSDYSFARCFSPRDKAPGVNVLQMKPFRNITNMNRGNVSFYGSMETKSRFSRDREIEAYGLKMAETPRSVAELYREFDDSLRIQIMEFEKKFGKGQLSRIPKIRTYQRRRALVSEIDKYARFSRKSTPDAIQFFENILQEKNKTVPWLYNNLGKVLAEYL</sequence>
<accession>A0A1G4JAB3</accession>
<dbReference type="Proteomes" id="UP000191024">
    <property type="component" value="Chromosome D"/>
</dbReference>
<dbReference type="OrthoDB" id="4061572at2759"/>
<proteinExistence type="predicted"/>
<feature type="domain" description="Transcription activator GCR1-like" evidence="2">
    <location>
        <begin position="225"/>
        <end position="300"/>
    </location>
</feature>
<dbReference type="Pfam" id="PF12550">
    <property type="entry name" value="GCR1_C"/>
    <property type="match status" value="1"/>
</dbReference>
<evidence type="ECO:0000313" key="3">
    <source>
        <dbReference type="EMBL" id="SCU86740.1"/>
    </source>
</evidence>
<feature type="region of interest" description="Disordered" evidence="1">
    <location>
        <begin position="90"/>
        <end position="163"/>
    </location>
</feature>
<protein>
    <submittedName>
        <fullName evidence="3">LAMI_0D03422g1_1</fullName>
    </submittedName>
</protein>
<dbReference type="InterPro" id="IPR022210">
    <property type="entry name" value="TF_GCR1-like"/>
</dbReference>
<organism evidence="3 4">
    <name type="scientific">Lachancea mirantina</name>
    <dbReference type="NCBI Taxonomy" id="1230905"/>
    <lineage>
        <taxon>Eukaryota</taxon>
        <taxon>Fungi</taxon>
        <taxon>Dikarya</taxon>
        <taxon>Ascomycota</taxon>
        <taxon>Saccharomycotina</taxon>
        <taxon>Saccharomycetes</taxon>
        <taxon>Saccharomycetales</taxon>
        <taxon>Saccharomycetaceae</taxon>
        <taxon>Lachancea</taxon>
    </lineage>
</organism>
<evidence type="ECO:0000256" key="1">
    <source>
        <dbReference type="SAM" id="MobiDB-lite"/>
    </source>
</evidence>
<reference evidence="3 4" key="1">
    <citation type="submission" date="2016-03" db="EMBL/GenBank/DDBJ databases">
        <authorList>
            <person name="Devillers H."/>
        </authorList>
    </citation>
    <scope>NUCLEOTIDE SEQUENCE [LARGE SCALE GENOMIC DNA]</scope>
    <source>
        <strain evidence="3">CBS 11717</strain>
    </source>
</reference>
<evidence type="ECO:0000313" key="4">
    <source>
        <dbReference type="Proteomes" id="UP000191024"/>
    </source>
</evidence>
<name>A0A1G4JAB3_9SACH</name>
<dbReference type="AlphaFoldDB" id="A0A1G4JAB3"/>
<keyword evidence="4" id="KW-1185">Reference proteome</keyword>